<protein>
    <submittedName>
        <fullName evidence="3">GDSL family lipase</fullName>
    </submittedName>
</protein>
<evidence type="ECO:0000313" key="3">
    <source>
        <dbReference type="EMBL" id="NKY28903.1"/>
    </source>
</evidence>
<keyword evidence="1" id="KW-0732">Signal</keyword>
<feature type="chain" id="PRO_5031451920" evidence="1">
    <location>
        <begin position="21"/>
        <end position="436"/>
    </location>
</feature>
<dbReference type="Proteomes" id="UP000540698">
    <property type="component" value="Unassembled WGS sequence"/>
</dbReference>
<gene>
    <name evidence="3" type="ORF">HGB38_22185</name>
</gene>
<evidence type="ECO:0000313" key="4">
    <source>
        <dbReference type="Proteomes" id="UP000540698"/>
    </source>
</evidence>
<comment type="caution">
    <text evidence="3">The sequence shown here is derived from an EMBL/GenBank/DDBJ whole genome shotgun (WGS) entry which is preliminary data.</text>
</comment>
<evidence type="ECO:0000259" key="2">
    <source>
        <dbReference type="Pfam" id="PF13472"/>
    </source>
</evidence>
<reference evidence="3 4" key="1">
    <citation type="submission" date="2020-04" db="EMBL/GenBank/DDBJ databases">
        <title>MicrobeNet Type strains.</title>
        <authorList>
            <person name="Nicholson A.C."/>
        </authorList>
    </citation>
    <scope>NUCLEOTIDE SEQUENCE [LARGE SCALE GENOMIC DNA]</scope>
    <source>
        <strain evidence="3 4">DSM 44956</strain>
    </source>
</reference>
<dbReference type="InterPro" id="IPR053140">
    <property type="entry name" value="GDSL_Rv0518-like"/>
</dbReference>
<dbReference type="EMBL" id="JAAXOS010000010">
    <property type="protein sequence ID" value="NKY28903.1"/>
    <property type="molecule type" value="Genomic_DNA"/>
</dbReference>
<proteinExistence type="predicted"/>
<sequence>MCGAALVAVVLLAAGAAAVAADTATARAQPPECRGEHFVASWTASPTDSVTPLDAAGGPIPVAVDDQSFRMVITPHLGGSRLRVHLTNRFGLTPVTFERVSIADQVSGAAVANAVPVLFGGQAAITLPAGADVVSDPVSFGVSAFAPLAVSIYVPDSAGPPTKHWNANATSFYSPAGSGDLTGRPGADGFGSTTGSWLYVAALDVLAPSDTRAVVAFGDSITDGFVGATALSVPVDRAVADTNGRYPDVLQRRLDAAGIPISVVNAGIGSNRVLTSGEPLLLGPSGLARFERDALAQSGVSGVLVQEGINDLGLPPPAGAAQMIAGYEKLITTAHGHGKKIWLGTLLPASDALVDGVLLAPRSETDRQQINAWIRTQNLADGVVDFDAALRDPANPSVLRNDYASPDRLHPSLAGYRAMAETVDLAVLGNSPSPAC</sequence>
<dbReference type="PANTHER" id="PTHR43784">
    <property type="entry name" value="GDSL-LIKE LIPASE/ACYLHYDROLASE, PUTATIVE (AFU_ORTHOLOGUE AFUA_2G00820)-RELATED"/>
    <property type="match status" value="1"/>
</dbReference>
<dbReference type="SUPFAM" id="SSF52266">
    <property type="entry name" value="SGNH hydrolase"/>
    <property type="match status" value="1"/>
</dbReference>
<evidence type="ECO:0000256" key="1">
    <source>
        <dbReference type="SAM" id="SignalP"/>
    </source>
</evidence>
<dbReference type="PANTHER" id="PTHR43784:SF2">
    <property type="entry name" value="GDSL-LIKE LIPASE_ACYLHYDROLASE, PUTATIVE (AFU_ORTHOLOGUE AFUA_2G00820)-RELATED"/>
    <property type="match status" value="1"/>
</dbReference>
<feature type="signal peptide" evidence="1">
    <location>
        <begin position="1"/>
        <end position="20"/>
    </location>
</feature>
<dbReference type="InterPro" id="IPR036514">
    <property type="entry name" value="SGNH_hydro_sf"/>
</dbReference>
<organism evidence="3 4">
    <name type="scientific">Nocardia gamkensis</name>
    <dbReference type="NCBI Taxonomy" id="352869"/>
    <lineage>
        <taxon>Bacteria</taxon>
        <taxon>Bacillati</taxon>
        <taxon>Actinomycetota</taxon>
        <taxon>Actinomycetes</taxon>
        <taxon>Mycobacteriales</taxon>
        <taxon>Nocardiaceae</taxon>
        <taxon>Nocardia</taxon>
    </lineage>
</organism>
<dbReference type="InterPro" id="IPR013830">
    <property type="entry name" value="SGNH_hydro"/>
</dbReference>
<accession>A0A7X6L6S6</accession>
<dbReference type="Pfam" id="PF13472">
    <property type="entry name" value="Lipase_GDSL_2"/>
    <property type="match status" value="1"/>
</dbReference>
<keyword evidence="4" id="KW-1185">Reference proteome</keyword>
<dbReference type="Gene3D" id="3.40.50.1110">
    <property type="entry name" value="SGNH hydrolase"/>
    <property type="match status" value="1"/>
</dbReference>
<dbReference type="AlphaFoldDB" id="A0A7X6L6S6"/>
<name>A0A7X6L6S6_9NOCA</name>
<feature type="domain" description="SGNH hydrolase-type esterase" evidence="2">
    <location>
        <begin position="216"/>
        <end position="418"/>
    </location>
</feature>